<dbReference type="GO" id="GO:0004827">
    <property type="term" value="F:proline-tRNA ligase activity"/>
    <property type="evidence" value="ECO:0007669"/>
    <property type="project" value="UniProtKB-UniRule"/>
</dbReference>
<sequence>MITRMSTLFLRTLREDPADAEVPSHKLLVRAGYVRRIAPGIYSWLPLGLRVLRKVEEIVREEMNGIGAQEIHFPALLPKEPYENTGRWTEYGPLLFRLKDRKGADYLLGPTHEELFTLTVKGEYSSYKDYPVMLYQIQTKYRDEERPRAGILRGREFVMKDSYSFDIDDEGLSTSYQLHRDAYVRIFDRVGLRYVIVSATSGAMGGSASEEFLAESPTGEDTFVRSTGSDYAANVEAVITPAPPAEPIEGKPAAEVHHTPSTPTIETLVDFLNANTDRKFTAADTLKNVLVKTRRPGAEEWELLAIGLPGDREVDMKRLEASLEPAEVALLEESDFTANPFLVKGYIGPKALQDNGVRYLVDPRVVTGTAWVTGADKTDHHVLDLVCGRDFTPDGTIEAAEVREGDPSPDGQGTLVAARGIEIGHIFQLGRKYADAFGLDALGQDGKPKRITMGSYGVGVSRLVAAIAEQSHDEQGLIWPREVAPADVHVVIAGKDDSVRERGEAIAAELDAAGVQVVLDDRTVSPGVKFADSELLGVPTILVVGKGLTRGVVEVRDRRSGDRAEIEVDNAVEHVINAVRG</sequence>
<name>A0A1H6BV15_9PSEU</name>
<protein>
    <recommendedName>
        <fullName evidence="12">Proline--tRNA ligase</fullName>
        <ecNumber evidence="12">6.1.1.15</ecNumber>
    </recommendedName>
    <alternativeName>
        <fullName evidence="12">Prolyl-tRNA synthetase</fullName>
        <shortName evidence="12">ProRS</shortName>
    </alternativeName>
</protein>
<evidence type="ECO:0000256" key="6">
    <source>
        <dbReference type="ARBA" id="ARBA00022840"/>
    </source>
</evidence>
<dbReference type="Proteomes" id="UP000236729">
    <property type="component" value="Unassembled WGS sequence"/>
</dbReference>
<dbReference type="InterPro" id="IPR002314">
    <property type="entry name" value="aa-tRNA-synt_IIb"/>
</dbReference>
<dbReference type="GO" id="GO:0006433">
    <property type="term" value="P:prolyl-tRNA aminoacylation"/>
    <property type="evidence" value="ECO:0007669"/>
    <property type="project" value="UniProtKB-UniRule"/>
</dbReference>
<dbReference type="InterPro" id="IPR002316">
    <property type="entry name" value="Pro-tRNA-ligase_IIa"/>
</dbReference>
<dbReference type="GO" id="GO:0005524">
    <property type="term" value="F:ATP binding"/>
    <property type="evidence" value="ECO:0007669"/>
    <property type="project" value="UniProtKB-UniRule"/>
</dbReference>
<dbReference type="InterPro" id="IPR045864">
    <property type="entry name" value="aa-tRNA-synth_II/BPL/LPL"/>
</dbReference>
<evidence type="ECO:0000256" key="11">
    <source>
        <dbReference type="ARBA" id="ARBA00060755"/>
    </source>
</evidence>
<keyword evidence="8 12" id="KW-0030">Aminoacyl-tRNA synthetase</keyword>
<dbReference type="AlphaFoldDB" id="A0A1H6BV15"/>
<dbReference type="InterPro" id="IPR006195">
    <property type="entry name" value="aa-tRNA-synth_II"/>
</dbReference>
<dbReference type="Gene3D" id="3.30.930.10">
    <property type="entry name" value="Bira Bifunctional Protein, Domain 2"/>
    <property type="match status" value="2"/>
</dbReference>
<dbReference type="EMBL" id="FOME01000001">
    <property type="protein sequence ID" value="SFC17471.1"/>
    <property type="molecule type" value="Genomic_DNA"/>
</dbReference>
<keyword evidence="5 12" id="KW-0547">Nucleotide-binding</keyword>
<keyword evidence="7 12" id="KW-0648">Protein biosynthesis</keyword>
<keyword evidence="3 12" id="KW-0963">Cytoplasm</keyword>
<dbReference type="InterPro" id="IPR004154">
    <property type="entry name" value="Anticodon-bd"/>
</dbReference>
<accession>A0A1I1H116</accession>
<keyword evidence="4 12" id="KW-0436">Ligase</keyword>
<dbReference type="InterPro" id="IPR007214">
    <property type="entry name" value="YbaK/aa-tRNA-synth-assoc-dom"/>
</dbReference>
<evidence type="ECO:0000256" key="12">
    <source>
        <dbReference type="HAMAP-Rule" id="MF_01569"/>
    </source>
</evidence>
<evidence type="ECO:0000256" key="8">
    <source>
        <dbReference type="ARBA" id="ARBA00023146"/>
    </source>
</evidence>
<reference evidence="16 17" key="2">
    <citation type="submission" date="2016-10" db="EMBL/GenBank/DDBJ databases">
        <authorList>
            <person name="Varghese N."/>
            <person name="Submissions S."/>
        </authorList>
    </citation>
    <scope>NUCLEOTIDE SEQUENCE [LARGE SCALE GENOMIC DNA]</scope>
    <source>
        <strain evidence="17">ATCC 20501</strain>
        <strain evidence="15 16">CGMCC 4.3529</strain>
    </source>
</reference>
<comment type="subunit">
    <text evidence="2 12">Homodimer.</text>
</comment>
<dbReference type="FunFam" id="3.30.930.10:FF:000070">
    <property type="entry name" value="Proline--tRNA ligase"/>
    <property type="match status" value="1"/>
</dbReference>
<dbReference type="SUPFAM" id="SSF55681">
    <property type="entry name" value="Class II aaRS and biotin synthetases"/>
    <property type="match status" value="1"/>
</dbReference>
<dbReference type="Pfam" id="PF00587">
    <property type="entry name" value="tRNA-synt_2b"/>
    <property type="match status" value="1"/>
</dbReference>
<dbReference type="InterPro" id="IPR023717">
    <property type="entry name" value="Pro-tRNA-Synthase_IIa_type1"/>
</dbReference>
<evidence type="ECO:0000313" key="16">
    <source>
        <dbReference type="Proteomes" id="UP000199690"/>
    </source>
</evidence>
<dbReference type="GO" id="GO:0002161">
    <property type="term" value="F:aminoacyl-tRNA deacylase activity"/>
    <property type="evidence" value="ECO:0007669"/>
    <property type="project" value="InterPro"/>
</dbReference>
<dbReference type="PANTHER" id="PTHR42753:SF2">
    <property type="entry name" value="PROLINE--TRNA LIGASE"/>
    <property type="match status" value="1"/>
</dbReference>
<keyword evidence="6 12" id="KW-0067">ATP-binding</keyword>
<comment type="catalytic activity">
    <reaction evidence="9 12">
        <text>tRNA(Pro) + L-proline + ATP = L-prolyl-tRNA(Pro) + AMP + diphosphate</text>
        <dbReference type="Rhea" id="RHEA:14305"/>
        <dbReference type="Rhea" id="RHEA-COMP:9700"/>
        <dbReference type="Rhea" id="RHEA-COMP:9702"/>
        <dbReference type="ChEBI" id="CHEBI:30616"/>
        <dbReference type="ChEBI" id="CHEBI:33019"/>
        <dbReference type="ChEBI" id="CHEBI:60039"/>
        <dbReference type="ChEBI" id="CHEBI:78442"/>
        <dbReference type="ChEBI" id="CHEBI:78532"/>
        <dbReference type="ChEBI" id="CHEBI:456215"/>
        <dbReference type="EC" id="6.1.1.15"/>
    </reaction>
</comment>
<evidence type="ECO:0000256" key="5">
    <source>
        <dbReference type="ARBA" id="ARBA00022741"/>
    </source>
</evidence>
<dbReference type="InterPro" id="IPR036754">
    <property type="entry name" value="YbaK/aa-tRNA-synt-asso_dom_sf"/>
</dbReference>
<dbReference type="InterPro" id="IPR036621">
    <property type="entry name" value="Anticodon-bd_dom_sf"/>
</dbReference>
<dbReference type="RefSeq" id="WP_093344743.1">
    <property type="nucleotide sequence ID" value="NZ_FNVB01000004.1"/>
</dbReference>
<dbReference type="NCBIfam" id="TIGR00409">
    <property type="entry name" value="proS_fam_II"/>
    <property type="match status" value="1"/>
</dbReference>
<dbReference type="InterPro" id="IPR004500">
    <property type="entry name" value="Pro-tRNA-synth_IIa_bac-type"/>
</dbReference>
<evidence type="ECO:0000256" key="9">
    <source>
        <dbReference type="ARBA" id="ARBA00047671"/>
    </source>
</evidence>
<comment type="similarity">
    <text evidence="11 12">Belongs to the class-II aminoacyl-tRNA synthetase family. ProS type 1 subfamily.</text>
</comment>
<comment type="function">
    <text evidence="10 12">Catalyzes the attachment of proline to tRNA(Pro) in a two-step reaction: proline is first activated by ATP to form Pro-AMP and then transferred to the acceptor end of tRNA(Pro). As ProRS can inadvertently accommodate and process non-cognate amino acids such as alanine and cysteine, to avoid such errors it has two additional distinct editing activities against alanine. One activity is designated as 'pretransfer' editing and involves the tRNA(Pro)-independent hydrolysis of activated Ala-AMP. The other activity is designated 'posttransfer' editing and involves deacylation of mischarged Ala-tRNA(Pro). The misacylated Cys-tRNA(Pro) is not edited by ProRS.</text>
</comment>
<evidence type="ECO:0000313" key="14">
    <source>
        <dbReference type="EMBL" id="SEG64509.1"/>
    </source>
</evidence>
<evidence type="ECO:0000313" key="17">
    <source>
        <dbReference type="Proteomes" id="UP000236729"/>
    </source>
</evidence>
<proteinExistence type="inferred from homology"/>
<dbReference type="EMBL" id="FNVB01000004">
    <property type="protein sequence ID" value="SEG64509.1"/>
    <property type="molecule type" value="Genomic_DNA"/>
</dbReference>
<evidence type="ECO:0000256" key="2">
    <source>
        <dbReference type="ARBA" id="ARBA00011738"/>
    </source>
</evidence>
<evidence type="ECO:0000256" key="3">
    <source>
        <dbReference type="ARBA" id="ARBA00022490"/>
    </source>
</evidence>
<dbReference type="CDD" id="cd00779">
    <property type="entry name" value="ProRS_core_prok"/>
    <property type="match status" value="1"/>
</dbReference>
<organism evidence="14 17">
    <name type="scientific">Saccharopolyspora kobensis</name>
    <dbReference type="NCBI Taxonomy" id="146035"/>
    <lineage>
        <taxon>Bacteria</taxon>
        <taxon>Bacillati</taxon>
        <taxon>Actinomycetota</taxon>
        <taxon>Actinomycetes</taxon>
        <taxon>Pseudonocardiales</taxon>
        <taxon>Pseudonocardiaceae</taxon>
        <taxon>Saccharopolyspora</taxon>
    </lineage>
</organism>
<dbReference type="EC" id="6.1.1.15" evidence="12"/>
<comment type="domain">
    <text evidence="12">Consists of three domains: the N-terminal catalytic domain, the editing domain and the C-terminal anticodon-binding domain.</text>
</comment>
<evidence type="ECO:0000313" key="15">
    <source>
        <dbReference type="EMBL" id="SFC17471.1"/>
    </source>
</evidence>
<dbReference type="InterPro" id="IPR050062">
    <property type="entry name" value="Pro-tRNA_synthetase"/>
</dbReference>
<feature type="domain" description="Aminoacyl-transfer RNA synthetases class-II family profile" evidence="13">
    <location>
        <begin position="35"/>
        <end position="480"/>
    </location>
</feature>
<dbReference type="PRINTS" id="PR01046">
    <property type="entry name" value="TRNASYNTHPRO"/>
</dbReference>
<dbReference type="SUPFAM" id="SSF55826">
    <property type="entry name" value="YbaK/ProRS associated domain"/>
    <property type="match status" value="1"/>
</dbReference>
<dbReference type="PANTHER" id="PTHR42753">
    <property type="entry name" value="MITOCHONDRIAL RIBOSOME PROTEIN L39/PROLYL-TRNA LIGASE FAMILY MEMBER"/>
    <property type="match status" value="1"/>
</dbReference>
<dbReference type="Pfam" id="PF04073">
    <property type="entry name" value="tRNA_edit"/>
    <property type="match status" value="1"/>
</dbReference>
<accession>A0A1H6BV15</accession>
<dbReference type="FunFam" id="3.30.930.10:FF:000065">
    <property type="entry name" value="Proline--tRNA ligase"/>
    <property type="match status" value="1"/>
</dbReference>
<dbReference type="Pfam" id="PF03129">
    <property type="entry name" value="HGTP_anticodon"/>
    <property type="match status" value="1"/>
</dbReference>
<dbReference type="NCBIfam" id="NF006625">
    <property type="entry name" value="PRK09194.1"/>
    <property type="match status" value="1"/>
</dbReference>
<reference evidence="14" key="1">
    <citation type="submission" date="2016-10" db="EMBL/GenBank/DDBJ databases">
        <authorList>
            <person name="de Groot N.N."/>
        </authorList>
    </citation>
    <scope>NUCLEOTIDE SEQUENCE [LARGE SCALE GENOMIC DNA]</scope>
    <source>
        <strain evidence="14">ATCC 20501</strain>
    </source>
</reference>
<dbReference type="SUPFAM" id="SSF52954">
    <property type="entry name" value="Class II aaRS ABD-related"/>
    <property type="match status" value="1"/>
</dbReference>
<dbReference type="Proteomes" id="UP000199690">
    <property type="component" value="Unassembled WGS sequence"/>
</dbReference>
<keyword evidence="16" id="KW-1185">Reference proteome</keyword>
<dbReference type="InterPro" id="IPR033730">
    <property type="entry name" value="ProRS_core_prok"/>
</dbReference>
<dbReference type="CDD" id="cd00861">
    <property type="entry name" value="ProRS_anticodon_short"/>
    <property type="match status" value="1"/>
</dbReference>
<dbReference type="PROSITE" id="PS50862">
    <property type="entry name" value="AA_TRNA_LIGASE_II"/>
    <property type="match status" value="1"/>
</dbReference>
<evidence type="ECO:0000256" key="10">
    <source>
        <dbReference type="ARBA" id="ARBA00053664"/>
    </source>
</evidence>
<evidence type="ECO:0000256" key="7">
    <source>
        <dbReference type="ARBA" id="ARBA00022917"/>
    </source>
</evidence>
<evidence type="ECO:0000256" key="1">
    <source>
        <dbReference type="ARBA" id="ARBA00004496"/>
    </source>
</evidence>
<dbReference type="Gene3D" id="3.40.50.800">
    <property type="entry name" value="Anticodon-binding domain"/>
    <property type="match status" value="1"/>
</dbReference>
<dbReference type="HAMAP" id="MF_01569">
    <property type="entry name" value="Pro_tRNA_synth_type1"/>
    <property type="match status" value="1"/>
</dbReference>
<dbReference type="SMR" id="A0A1H6BV15"/>
<dbReference type="InterPro" id="IPR044140">
    <property type="entry name" value="ProRS_anticodon_short"/>
</dbReference>
<gene>
    <name evidence="12" type="primary">proS</name>
    <name evidence="14" type="ORF">SAMN02982929_02879</name>
    <name evidence="15" type="ORF">SAMN05216506_101118</name>
</gene>
<evidence type="ECO:0000259" key="13">
    <source>
        <dbReference type="PROSITE" id="PS50862"/>
    </source>
</evidence>
<evidence type="ECO:0000256" key="4">
    <source>
        <dbReference type="ARBA" id="ARBA00022598"/>
    </source>
</evidence>
<dbReference type="GO" id="GO:0005829">
    <property type="term" value="C:cytosol"/>
    <property type="evidence" value="ECO:0007669"/>
    <property type="project" value="TreeGrafter"/>
</dbReference>
<comment type="subcellular location">
    <subcellularLocation>
        <location evidence="1 12">Cytoplasm</location>
    </subcellularLocation>
</comment>